<dbReference type="EMBL" id="AP028213">
    <property type="protein sequence ID" value="BEI89387.1"/>
    <property type="molecule type" value="Genomic_DNA"/>
</dbReference>
<protein>
    <recommendedName>
        <fullName evidence="5">Methyltransferase domain-containing protein</fullName>
    </recommendedName>
</protein>
<feature type="compositionally biased region" description="Polar residues" evidence="4">
    <location>
        <begin position="402"/>
        <end position="425"/>
    </location>
</feature>
<feature type="compositionally biased region" description="Polar residues" evidence="4">
    <location>
        <begin position="179"/>
        <end position="197"/>
    </location>
</feature>
<feature type="compositionally biased region" description="Basic and acidic residues" evidence="4">
    <location>
        <begin position="346"/>
        <end position="361"/>
    </location>
</feature>
<feature type="compositionally biased region" description="Basic residues" evidence="4">
    <location>
        <begin position="212"/>
        <end position="221"/>
    </location>
</feature>
<feature type="region of interest" description="Disordered" evidence="4">
    <location>
        <begin position="51"/>
        <end position="85"/>
    </location>
</feature>
<evidence type="ECO:0000256" key="3">
    <source>
        <dbReference type="ARBA" id="ARBA00022691"/>
    </source>
</evidence>
<feature type="compositionally biased region" description="Pro residues" evidence="4">
    <location>
        <begin position="304"/>
        <end position="316"/>
    </location>
</feature>
<evidence type="ECO:0000256" key="1">
    <source>
        <dbReference type="ARBA" id="ARBA00022603"/>
    </source>
</evidence>
<feature type="region of interest" description="Disordered" evidence="4">
    <location>
        <begin position="551"/>
        <end position="582"/>
    </location>
</feature>
<keyword evidence="2" id="KW-0808">Transferase</keyword>
<accession>A0AA48IAT9</accession>
<dbReference type="InterPro" id="IPR029063">
    <property type="entry name" value="SAM-dependent_MTases_sf"/>
</dbReference>
<gene>
    <name evidence="6" type="ORF">CcaverHIS019_0207490</name>
</gene>
<feature type="region of interest" description="Disordered" evidence="4">
    <location>
        <begin position="685"/>
        <end position="710"/>
    </location>
</feature>
<feature type="compositionally biased region" description="Basic and acidic residues" evidence="4">
    <location>
        <begin position="608"/>
        <end position="617"/>
    </location>
</feature>
<proteinExistence type="predicted"/>
<dbReference type="KEGG" id="ccac:CcaHIS019_0207490"/>
<evidence type="ECO:0000259" key="5">
    <source>
        <dbReference type="Pfam" id="PF13649"/>
    </source>
</evidence>
<evidence type="ECO:0000256" key="2">
    <source>
        <dbReference type="ARBA" id="ARBA00022679"/>
    </source>
</evidence>
<feature type="region of interest" description="Disordered" evidence="4">
    <location>
        <begin position="606"/>
        <end position="642"/>
    </location>
</feature>
<dbReference type="Gene3D" id="3.40.50.150">
    <property type="entry name" value="Vaccinia Virus protein VP39"/>
    <property type="match status" value="1"/>
</dbReference>
<dbReference type="SUPFAM" id="SSF53335">
    <property type="entry name" value="S-adenosyl-L-methionine-dependent methyltransferases"/>
    <property type="match status" value="1"/>
</dbReference>
<dbReference type="AlphaFoldDB" id="A0AA48IAT9"/>
<dbReference type="GO" id="GO:0010420">
    <property type="term" value="F:polyprenyldihydroxybenzoate methyltransferase activity"/>
    <property type="evidence" value="ECO:0007669"/>
    <property type="project" value="TreeGrafter"/>
</dbReference>
<feature type="compositionally biased region" description="Polar residues" evidence="4">
    <location>
        <begin position="380"/>
        <end position="395"/>
    </location>
</feature>
<keyword evidence="3" id="KW-0949">S-adenosyl-L-methionine</keyword>
<feature type="compositionally biased region" description="Pro residues" evidence="4">
    <location>
        <begin position="154"/>
        <end position="163"/>
    </location>
</feature>
<feature type="compositionally biased region" description="Low complexity" evidence="4">
    <location>
        <begin position="280"/>
        <end position="303"/>
    </location>
</feature>
<feature type="domain" description="Methyltransferase" evidence="5">
    <location>
        <begin position="744"/>
        <end position="844"/>
    </location>
</feature>
<feature type="compositionally biased region" description="Polar residues" evidence="4">
    <location>
        <begin position="444"/>
        <end position="454"/>
    </location>
</feature>
<feature type="region of interest" description="Disordered" evidence="4">
    <location>
        <begin position="111"/>
        <end position="518"/>
    </location>
</feature>
<keyword evidence="1" id="KW-0489">Methyltransferase</keyword>
<feature type="compositionally biased region" description="Basic and acidic residues" evidence="4">
    <location>
        <begin position="231"/>
        <end position="246"/>
    </location>
</feature>
<dbReference type="GO" id="GO:0032259">
    <property type="term" value="P:methylation"/>
    <property type="evidence" value="ECO:0007669"/>
    <property type="project" value="UniProtKB-KW"/>
</dbReference>
<dbReference type="RefSeq" id="XP_060454653.1">
    <property type="nucleotide sequence ID" value="XM_060597796.1"/>
</dbReference>
<sequence length="990" mass="106911">MPPLRTDPALHTCEYCQRRFKKQGFLNRHLLQRKATGGVLKLTIDMAKGDVARLPPQASTPKPKGRRGRKKKGQPQAQSATEVKPNTRVFLYPFATGEVGRKGGPVPTVVNLCTPSPPPNAKMPGPRWRTDNQQAIPGPSHRAPPEENTWFNQRPPPLNPTPPLTNEDFLRRRRRYHLTTDSPSLAPSLGSVSNSREGSVASGHSRSSTSSRRSRQKRKRLYAVNPSATHTRFESSDEVCHDKQTAVDKPPPLPTPHELPSPACRDDSQNGDAFDLDAISLPSRLGSPSPSPSVSPHHTASPSQSPPPPIDEPPSQTPSYSQRYPARCSTYNSGGSVKPDPATTFSDDRDVRMEDAGKDEELSAVESQPPVRKRHRHVKSSSGPPSEAVSNSQLSPMLVCSTRPSMKGRSSPSRGSIYASISSEEQQSEVDDNRHRKARRGKGKSNSSPLPTDSNLERDSATPESARWSHYSEPPSRRQSLHSPHAILSSPTHNTEPTTPNDDDGSAVETYSVQTTTSAARRHSIDFNAAAVSESLQGFLEHAQKIHQPVFHRSRLVPDKAGPVRPTNPPPRGTAPPRIVSSAPNASLTVTDRPQTNHNPSLLTAATERVREERPQHSPEAPTSRALSPSIPPAPTPGAPPLRAAITSLASAAPNPFLRSPTATDDHLIQLFNLTFGTTLHSILSLSSPSSSTSSSSPHPTMTSPTKLASCSLHDPRLTSTLVPQLAHRLNLADAWGILPGWQVLDVGCGSGDSTLAFAQAVGSEGHVTGIDPGSLDEGSPTLSQAQGYILRSRLGPRISFKQADTPSFLASGGSFDAATLCHSLWYFDSRATVRRLFQALANGNVKRVLLAEYTGEARTEAQEPHALAAQVQVQFYHAQARGEGEGPILPGVREALRPAEIVREAQEAGWRVANEGVLQSPEGMVDGKLAVQGVLDPAFTARLLSFGVRGTTADMLGMVQEIRGMKDDLMREGEDVDTMDVAWVVLEKA</sequence>
<dbReference type="InterPro" id="IPR041698">
    <property type="entry name" value="Methyltransf_25"/>
</dbReference>
<dbReference type="PANTHER" id="PTHR43464">
    <property type="entry name" value="METHYLTRANSFERASE"/>
    <property type="match status" value="1"/>
</dbReference>
<evidence type="ECO:0000313" key="7">
    <source>
        <dbReference type="Proteomes" id="UP001233271"/>
    </source>
</evidence>
<reference evidence="6" key="1">
    <citation type="journal article" date="2023" name="BMC Genomics">
        <title>Chromosome-level genome assemblies of Cutaneotrichosporon spp. (Trichosporonales, Basidiomycota) reveal imbalanced evolution between nucleotide sequences and chromosome synteny.</title>
        <authorList>
            <person name="Kobayashi Y."/>
            <person name="Kayamori A."/>
            <person name="Aoki K."/>
            <person name="Shiwa Y."/>
            <person name="Matsutani M."/>
            <person name="Fujita N."/>
            <person name="Sugita T."/>
            <person name="Iwasaki W."/>
            <person name="Tanaka N."/>
            <person name="Takashima M."/>
        </authorList>
    </citation>
    <scope>NUCLEOTIDE SEQUENCE</scope>
    <source>
        <strain evidence="6">HIS019</strain>
    </source>
</reference>
<evidence type="ECO:0000256" key="4">
    <source>
        <dbReference type="SAM" id="MobiDB-lite"/>
    </source>
</evidence>
<feature type="compositionally biased region" description="Polar residues" evidence="4">
    <location>
        <begin position="509"/>
        <end position="518"/>
    </location>
</feature>
<feature type="compositionally biased region" description="Polar residues" evidence="4">
    <location>
        <begin position="489"/>
        <end position="500"/>
    </location>
</feature>
<feature type="compositionally biased region" description="Low complexity" evidence="4">
    <location>
        <begin position="685"/>
        <end position="706"/>
    </location>
</feature>
<feature type="compositionally biased region" description="Pro residues" evidence="4">
    <location>
        <begin position="630"/>
        <end position="640"/>
    </location>
</feature>
<evidence type="ECO:0000313" key="6">
    <source>
        <dbReference type="EMBL" id="BEI89387.1"/>
    </source>
</evidence>
<name>A0AA48IAT9_9TREE</name>
<keyword evidence="7" id="KW-1185">Reference proteome</keyword>
<dbReference type="Proteomes" id="UP001233271">
    <property type="component" value="Chromosome 2"/>
</dbReference>
<feature type="compositionally biased region" description="Basic residues" evidence="4">
    <location>
        <begin position="63"/>
        <end position="73"/>
    </location>
</feature>
<dbReference type="CDD" id="cd02440">
    <property type="entry name" value="AdoMet_MTases"/>
    <property type="match status" value="1"/>
</dbReference>
<dbReference type="Pfam" id="PF13649">
    <property type="entry name" value="Methyltransf_25"/>
    <property type="match status" value="1"/>
</dbReference>
<dbReference type="GeneID" id="85493258"/>
<dbReference type="PANTHER" id="PTHR43464:SF19">
    <property type="entry name" value="UBIQUINONE BIOSYNTHESIS O-METHYLTRANSFERASE, MITOCHONDRIAL"/>
    <property type="match status" value="1"/>
</dbReference>
<dbReference type="GO" id="GO:0005739">
    <property type="term" value="C:mitochondrion"/>
    <property type="evidence" value="ECO:0007669"/>
    <property type="project" value="TreeGrafter"/>
</dbReference>
<feature type="compositionally biased region" description="Pro residues" evidence="4">
    <location>
        <begin position="249"/>
        <end position="259"/>
    </location>
</feature>
<organism evidence="6 7">
    <name type="scientific">Cutaneotrichosporon cavernicola</name>
    <dbReference type="NCBI Taxonomy" id="279322"/>
    <lineage>
        <taxon>Eukaryota</taxon>
        <taxon>Fungi</taxon>
        <taxon>Dikarya</taxon>
        <taxon>Basidiomycota</taxon>
        <taxon>Agaricomycotina</taxon>
        <taxon>Tremellomycetes</taxon>
        <taxon>Trichosporonales</taxon>
        <taxon>Trichosporonaceae</taxon>
        <taxon>Cutaneotrichosporon</taxon>
    </lineage>
</organism>